<sequence>MKPRWRTFFSLLQWGLGIASLIWALSDVDLAVLWAALKGYSLWAMLPVFFYAFVDYVCMGYRLRFLLPADVGFVPSMKASLLCVGMNCLLPAKAGDALKILYLTRTTNHSFVTISSVVIWERLCDVIFLASLMLFSFMAMDGDKHGMNIVLPVAVLLAGGAGFLALRHWSQFFHALYARFLPSKIASPLSHLHTCIVDQVSVSWVARGLFWSLGTWGTYFLSFVYALYMADIHIGLTPMIVAFTVASLGTAIPSLPGGIGLFEGAMVLGLSWYGVESSQALGVALFFHGVHFLPLALAAVCINGRARYWQQTA</sequence>
<dbReference type="Pfam" id="PF03706">
    <property type="entry name" value="LPG_synthase_TM"/>
    <property type="match status" value="1"/>
</dbReference>
<gene>
    <name evidence="7" type="ORF">H9894_05600</name>
</gene>
<dbReference type="PANTHER" id="PTHR39087">
    <property type="entry name" value="UPF0104 MEMBRANE PROTEIN MJ1595"/>
    <property type="match status" value="1"/>
</dbReference>
<protein>
    <submittedName>
        <fullName evidence="7">Flippase-like domain-containing protein</fullName>
    </submittedName>
</protein>
<dbReference type="EMBL" id="DXHV01000057">
    <property type="protein sequence ID" value="HIW00650.1"/>
    <property type="molecule type" value="Genomic_DNA"/>
</dbReference>
<reference evidence="7" key="2">
    <citation type="submission" date="2021-04" db="EMBL/GenBank/DDBJ databases">
        <authorList>
            <person name="Gilroy R."/>
        </authorList>
    </citation>
    <scope>NUCLEOTIDE SEQUENCE</scope>
    <source>
        <strain evidence="7">ChiHecec2B26-446</strain>
    </source>
</reference>
<evidence type="ECO:0000256" key="5">
    <source>
        <dbReference type="ARBA" id="ARBA00023136"/>
    </source>
</evidence>
<dbReference type="Proteomes" id="UP000886752">
    <property type="component" value="Unassembled WGS sequence"/>
</dbReference>
<keyword evidence="3 6" id="KW-0812">Transmembrane</keyword>
<proteinExistence type="predicted"/>
<feature type="transmembrane region" description="Helical" evidence="6">
    <location>
        <begin position="149"/>
        <end position="169"/>
    </location>
</feature>
<evidence type="ECO:0000313" key="8">
    <source>
        <dbReference type="Proteomes" id="UP000886752"/>
    </source>
</evidence>
<feature type="transmembrane region" description="Helical" evidence="6">
    <location>
        <begin position="209"/>
        <end position="228"/>
    </location>
</feature>
<accession>A0A9D1TPG0</accession>
<name>A0A9D1TPG0_9BACT</name>
<dbReference type="GO" id="GO:0005886">
    <property type="term" value="C:plasma membrane"/>
    <property type="evidence" value="ECO:0007669"/>
    <property type="project" value="UniProtKB-SubCell"/>
</dbReference>
<feature type="transmembrane region" description="Helical" evidence="6">
    <location>
        <begin position="282"/>
        <end position="302"/>
    </location>
</feature>
<evidence type="ECO:0000256" key="3">
    <source>
        <dbReference type="ARBA" id="ARBA00022692"/>
    </source>
</evidence>
<reference evidence="7" key="1">
    <citation type="journal article" date="2021" name="PeerJ">
        <title>Extensive microbial diversity within the chicken gut microbiome revealed by metagenomics and culture.</title>
        <authorList>
            <person name="Gilroy R."/>
            <person name="Ravi A."/>
            <person name="Getino M."/>
            <person name="Pursley I."/>
            <person name="Horton D.L."/>
            <person name="Alikhan N.F."/>
            <person name="Baker D."/>
            <person name="Gharbi K."/>
            <person name="Hall N."/>
            <person name="Watson M."/>
            <person name="Adriaenssens E.M."/>
            <person name="Foster-Nyarko E."/>
            <person name="Jarju S."/>
            <person name="Secka A."/>
            <person name="Antonio M."/>
            <person name="Oren A."/>
            <person name="Chaudhuri R.R."/>
            <person name="La Ragione R."/>
            <person name="Hildebrand F."/>
            <person name="Pallen M.J."/>
        </authorList>
    </citation>
    <scope>NUCLEOTIDE SEQUENCE</scope>
    <source>
        <strain evidence="7">ChiHecec2B26-446</strain>
    </source>
</reference>
<dbReference type="PANTHER" id="PTHR39087:SF2">
    <property type="entry name" value="UPF0104 MEMBRANE PROTEIN MJ1595"/>
    <property type="match status" value="1"/>
</dbReference>
<keyword evidence="5 6" id="KW-0472">Membrane</keyword>
<feature type="transmembrane region" description="Helical" evidence="6">
    <location>
        <begin position="240"/>
        <end position="262"/>
    </location>
</feature>
<keyword evidence="4 6" id="KW-1133">Transmembrane helix</keyword>
<evidence type="ECO:0000313" key="7">
    <source>
        <dbReference type="EMBL" id="HIW00650.1"/>
    </source>
</evidence>
<keyword evidence="2" id="KW-1003">Cell membrane</keyword>
<feature type="transmembrane region" description="Helical" evidence="6">
    <location>
        <begin position="40"/>
        <end position="59"/>
    </location>
</feature>
<comment type="caution">
    <text evidence="7">The sequence shown here is derived from an EMBL/GenBank/DDBJ whole genome shotgun (WGS) entry which is preliminary data.</text>
</comment>
<evidence type="ECO:0000256" key="6">
    <source>
        <dbReference type="SAM" id="Phobius"/>
    </source>
</evidence>
<comment type="subcellular location">
    <subcellularLocation>
        <location evidence="1">Cell membrane</location>
        <topology evidence="1">Multi-pass membrane protein</topology>
    </subcellularLocation>
</comment>
<dbReference type="InterPro" id="IPR022791">
    <property type="entry name" value="L-PG_synthase/AglD"/>
</dbReference>
<evidence type="ECO:0000256" key="2">
    <source>
        <dbReference type="ARBA" id="ARBA00022475"/>
    </source>
</evidence>
<evidence type="ECO:0000256" key="4">
    <source>
        <dbReference type="ARBA" id="ARBA00022989"/>
    </source>
</evidence>
<dbReference type="AlphaFoldDB" id="A0A9D1TPG0"/>
<evidence type="ECO:0000256" key="1">
    <source>
        <dbReference type="ARBA" id="ARBA00004651"/>
    </source>
</evidence>
<organism evidence="7 8">
    <name type="scientific">Candidatus Desulfovibrio intestinipullorum</name>
    <dbReference type="NCBI Taxonomy" id="2838536"/>
    <lineage>
        <taxon>Bacteria</taxon>
        <taxon>Pseudomonadati</taxon>
        <taxon>Thermodesulfobacteriota</taxon>
        <taxon>Desulfovibrionia</taxon>
        <taxon>Desulfovibrionales</taxon>
        <taxon>Desulfovibrionaceae</taxon>
        <taxon>Desulfovibrio</taxon>
    </lineage>
</organism>